<dbReference type="RefSeq" id="XP_007837874.1">
    <property type="nucleotide sequence ID" value="XM_007839683.1"/>
</dbReference>
<dbReference type="OMA" id="NGMCCAL"/>
<feature type="chain" id="PRO_5004833950" description="Mid2 domain-containing protein" evidence="7">
    <location>
        <begin position="27"/>
        <end position="307"/>
    </location>
</feature>
<dbReference type="KEGG" id="pfy:PFICI_11102"/>
<protein>
    <recommendedName>
        <fullName evidence="10">Mid2 domain-containing protein</fullName>
    </recommendedName>
</protein>
<evidence type="ECO:0000313" key="8">
    <source>
        <dbReference type="EMBL" id="ETS77228.1"/>
    </source>
</evidence>
<comment type="subcellular location">
    <subcellularLocation>
        <location evidence="1">Membrane</location>
        <topology evidence="1">Single-pass membrane protein</topology>
    </subcellularLocation>
</comment>
<feature type="compositionally biased region" description="Low complexity" evidence="5">
    <location>
        <begin position="182"/>
        <end position="197"/>
    </location>
</feature>
<dbReference type="AlphaFoldDB" id="W3WTQ2"/>
<feature type="compositionally biased region" description="Basic and acidic residues" evidence="5">
    <location>
        <begin position="282"/>
        <end position="307"/>
    </location>
</feature>
<accession>W3WTQ2</accession>
<dbReference type="PANTHER" id="PTHR15549">
    <property type="entry name" value="PAIRED IMMUNOGLOBULIN-LIKE TYPE 2 RECEPTOR"/>
    <property type="match status" value="1"/>
</dbReference>
<feature type="signal peptide" evidence="7">
    <location>
        <begin position="1"/>
        <end position="26"/>
    </location>
</feature>
<dbReference type="GO" id="GO:0016020">
    <property type="term" value="C:membrane"/>
    <property type="evidence" value="ECO:0007669"/>
    <property type="project" value="UniProtKB-SubCell"/>
</dbReference>
<keyword evidence="4 6" id="KW-0472">Membrane</keyword>
<proteinExistence type="predicted"/>
<dbReference type="PANTHER" id="PTHR15549:SF26">
    <property type="entry name" value="AXIAL BUDDING PATTERN PROTEIN 2-RELATED"/>
    <property type="match status" value="1"/>
</dbReference>
<keyword evidence="7" id="KW-0732">Signal</keyword>
<feature type="region of interest" description="Disordered" evidence="5">
    <location>
        <begin position="171"/>
        <end position="197"/>
    </location>
</feature>
<dbReference type="EMBL" id="KI912116">
    <property type="protein sequence ID" value="ETS77228.1"/>
    <property type="molecule type" value="Genomic_DNA"/>
</dbReference>
<evidence type="ECO:0000256" key="4">
    <source>
        <dbReference type="ARBA" id="ARBA00023136"/>
    </source>
</evidence>
<dbReference type="GeneID" id="19276115"/>
<dbReference type="eggNOG" id="ENOG502SV8X">
    <property type="taxonomic scope" value="Eukaryota"/>
</dbReference>
<name>W3WTQ2_PESFW</name>
<evidence type="ECO:0008006" key="10">
    <source>
        <dbReference type="Google" id="ProtNLM"/>
    </source>
</evidence>
<sequence length="307" mass="32438">MTNSFQSRPTLALLVIFTTLFRLASAANNTKCYAPNGQEAQYTDVRTNQELFACPAGDDGFATCCVSTDFCHPDNLCYNLNDGFPTVYRQYCTDQTWDSDNCSPLCRTAGEENASVTGAVGLTPCSDGKFCCGTFNDDCCNNHAGLYAIQGTQVGPGKSFTTTATSAATASSASSDTISGDVTASASPSSSAESTSAGISSGAIAGVAVGTAGVVAIFALAGVLFWRRRKSRTSPQDPGAAAPSLLPPSTHHDSYPPSWSPQHSYQPTQHYMEAAKPPSDVYGHEGMGRRRTPEMEEVPVRHELQSH</sequence>
<feature type="compositionally biased region" description="Low complexity" evidence="5">
    <location>
        <begin position="240"/>
        <end position="249"/>
    </location>
</feature>
<feature type="region of interest" description="Disordered" evidence="5">
    <location>
        <begin position="232"/>
        <end position="307"/>
    </location>
</feature>
<feature type="transmembrane region" description="Helical" evidence="6">
    <location>
        <begin position="203"/>
        <end position="226"/>
    </location>
</feature>
<dbReference type="OrthoDB" id="5215637at2759"/>
<evidence type="ECO:0000256" key="7">
    <source>
        <dbReference type="SAM" id="SignalP"/>
    </source>
</evidence>
<evidence type="ECO:0000256" key="2">
    <source>
        <dbReference type="ARBA" id="ARBA00022692"/>
    </source>
</evidence>
<evidence type="ECO:0000313" key="9">
    <source>
        <dbReference type="Proteomes" id="UP000030651"/>
    </source>
</evidence>
<dbReference type="InParanoid" id="W3WTQ2"/>
<evidence type="ECO:0000256" key="5">
    <source>
        <dbReference type="SAM" id="MobiDB-lite"/>
    </source>
</evidence>
<keyword evidence="9" id="KW-1185">Reference proteome</keyword>
<evidence type="ECO:0000256" key="1">
    <source>
        <dbReference type="ARBA" id="ARBA00004167"/>
    </source>
</evidence>
<keyword evidence="2 6" id="KW-0812">Transmembrane</keyword>
<gene>
    <name evidence="8" type="ORF">PFICI_11102</name>
</gene>
<dbReference type="InterPro" id="IPR051694">
    <property type="entry name" value="Immunoregulatory_rcpt-like"/>
</dbReference>
<dbReference type="HOGENOM" id="CLU_055859_6_1_1"/>
<organism evidence="8 9">
    <name type="scientific">Pestalotiopsis fici (strain W106-1 / CGMCC3.15140)</name>
    <dbReference type="NCBI Taxonomy" id="1229662"/>
    <lineage>
        <taxon>Eukaryota</taxon>
        <taxon>Fungi</taxon>
        <taxon>Dikarya</taxon>
        <taxon>Ascomycota</taxon>
        <taxon>Pezizomycotina</taxon>
        <taxon>Sordariomycetes</taxon>
        <taxon>Xylariomycetidae</taxon>
        <taxon>Amphisphaeriales</taxon>
        <taxon>Sporocadaceae</taxon>
        <taxon>Pestalotiopsis</taxon>
    </lineage>
</organism>
<evidence type="ECO:0000256" key="6">
    <source>
        <dbReference type="SAM" id="Phobius"/>
    </source>
</evidence>
<dbReference type="GO" id="GO:0071944">
    <property type="term" value="C:cell periphery"/>
    <property type="evidence" value="ECO:0007669"/>
    <property type="project" value="UniProtKB-ARBA"/>
</dbReference>
<reference evidence="9" key="1">
    <citation type="journal article" date="2015" name="BMC Genomics">
        <title>Genomic and transcriptomic analysis of the endophytic fungus Pestalotiopsis fici reveals its lifestyle and high potential for synthesis of natural products.</title>
        <authorList>
            <person name="Wang X."/>
            <person name="Zhang X."/>
            <person name="Liu L."/>
            <person name="Xiang M."/>
            <person name="Wang W."/>
            <person name="Sun X."/>
            <person name="Che Y."/>
            <person name="Guo L."/>
            <person name="Liu G."/>
            <person name="Guo L."/>
            <person name="Wang C."/>
            <person name="Yin W.B."/>
            <person name="Stadler M."/>
            <person name="Zhang X."/>
            <person name="Liu X."/>
        </authorList>
    </citation>
    <scope>NUCLEOTIDE SEQUENCE [LARGE SCALE GENOMIC DNA]</scope>
    <source>
        <strain evidence="9">W106-1 / CGMCC3.15140</strain>
    </source>
</reference>
<keyword evidence="3 6" id="KW-1133">Transmembrane helix</keyword>
<dbReference type="Proteomes" id="UP000030651">
    <property type="component" value="Unassembled WGS sequence"/>
</dbReference>
<feature type="compositionally biased region" description="Polar residues" evidence="5">
    <location>
        <begin position="260"/>
        <end position="269"/>
    </location>
</feature>
<evidence type="ECO:0000256" key="3">
    <source>
        <dbReference type="ARBA" id="ARBA00022989"/>
    </source>
</evidence>